<dbReference type="Pfam" id="PF03235">
    <property type="entry name" value="GmrSD_N"/>
    <property type="match status" value="1"/>
</dbReference>
<accession>A0A7Y0ANM3</accession>
<feature type="domain" description="GmrSD restriction endonucleases N-terminal" evidence="1">
    <location>
        <begin position="9"/>
        <end position="275"/>
    </location>
</feature>
<protein>
    <submittedName>
        <fullName evidence="2">DUF262 domain-containing protein</fullName>
    </submittedName>
</protein>
<dbReference type="Proteomes" id="UP000544054">
    <property type="component" value="Unassembled WGS sequence"/>
</dbReference>
<organism evidence="2 3">
    <name type="scientific">Chryseobacterium antibioticum</name>
    <dbReference type="NCBI Taxonomy" id="2728847"/>
    <lineage>
        <taxon>Bacteria</taxon>
        <taxon>Pseudomonadati</taxon>
        <taxon>Bacteroidota</taxon>
        <taxon>Flavobacteriia</taxon>
        <taxon>Flavobacteriales</taxon>
        <taxon>Weeksellaceae</taxon>
        <taxon>Chryseobacterium group</taxon>
        <taxon>Chryseobacterium</taxon>
    </lineage>
</organism>
<keyword evidence="3" id="KW-1185">Reference proteome</keyword>
<evidence type="ECO:0000313" key="3">
    <source>
        <dbReference type="Proteomes" id="UP000544054"/>
    </source>
</evidence>
<sequence length="855" mass="102386">MRETKSFHEIIDEHIIEVPIIQREYAQGRTTKKVNSIRKRFVTDLVEAITEDKEVHLGFVYGKIEGKESARRKVLNREAVNSILEAVKFYANNLELKIKAEVEETESEKTDQGILKFIPLDGQQRLTTLYVLCWYLYYKGAESNNLRWLNHFKYSNRKSALAFCNELKDTENIKELRKKQKKNTETSIKELISNSSFFLKKWNKDATVSGILEMLFSIEKEFKSDFDFNNISIENLPFKFDFMDLDSLNQTDELYVKMNSRGKQLSDYEHFKSWLQEKYKDNTDQEQQEWLQSFWKKLDTDWLNYFWRNIDVDFNALDNFYYNYIKNLALMYCLASNNEIPFEKVKDLYGQIRNTEIYDSKKITYIPLENYLIKWGKDEDEKSFFIFNIDVLKFIERTFESLIYLEEKENFDKLNLEKIICKPFVENKITDFFLKSNLFTPSLWNTVFYYSFLVFINDRENIQYSIESLKVWLRYTRNTIYNTYIQSPENFNSALKQINNLEVYKFNIGEAILDNNVGNVFFENTQFDEEKIKLNLLQEDKWEEPIFGIENHPYIFGQINFILDFSKDGSGNYVLEDFKKYCNAVSKLYGEEIRVNSEKILERFLFCQDDYLPEYKSNHIFCTGSLGGLRTKNENWRLFFKGNKINILKDSIDKLEDKKITPELLFDYIKNYLKTKNLKQSDWKYLFLKYPQAINYCKESAIRWNSANDIRLLKGFAITAYHSELRTYCFFLKNRNKNSTDENRIAPEKFFPFSKFWYFEDKNTAGHAGCYLEGFNIQEKEYKLEIKYSKKEDEYQICFYHKVDEIESRKTDINLEKLGYVLDEKGGQYLKTVPYKKLENELKKLCTELKTLNHD</sequence>
<gene>
    <name evidence="2" type="ORF">HHL23_12470</name>
</gene>
<comment type="caution">
    <text evidence="2">The sequence shown here is derived from an EMBL/GenBank/DDBJ whole genome shotgun (WGS) entry which is preliminary data.</text>
</comment>
<dbReference type="InterPro" id="IPR004919">
    <property type="entry name" value="GmrSD_N"/>
</dbReference>
<name>A0A7Y0ANM3_9FLAO</name>
<dbReference type="AlphaFoldDB" id="A0A7Y0ANM3"/>
<reference evidence="2 3" key="1">
    <citation type="submission" date="2020-04" db="EMBL/GenBank/DDBJ databases">
        <title>Chryseobacterium sp. RP-3-3 sp. nov., isolated from Jeju soil.</title>
        <authorList>
            <person name="Dahal R.H."/>
        </authorList>
    </citation>
    <scope>NUCLEOTIDE SEQUENCE [LARGE SCALE GENOMIC DNA]</scope>
    <source>
        <strain evidence="2 3">RP-3-3</strain>
    </source>
</reference>
<evidence type="ECO:0000259" key="1">
    <source>
        <dbReference type="Pfam" id="PF03235"/>
    </source>
</evidence>
<evidence type="ECO:0000313" key="2">
    <source>
        <dbReference type="EMBL" id="NML70614.1"/>
    </source>
</evidence>
<dbReference type="RefSeq" id="WP_169235134.1">
    <property type="nucleotide sequence ID" value="NZ_JABBGI010000014.1"/>
</dbReference>
<dbReference type="EMBL" id="JABBGI010000014">
    <property type="protein sequence ID" value="NML70614.1"/>
    <property type="molecule type" value="Genomic_DNA"/>
</dbReference>
<proteinExistence type="predicted"/>